<reference evidence="2 3" key="1">
    <citation type="journal article" date="2017" name="ISME J.">
        <title>Energy and carbon metabolisms in a deep terrestrial subsurface fluid microbial community.</title>
        <authorList>
            <person name="Momper L."/>
            <person name="Jungbluth S.P."/>
            <person name="Lee M.D."/>
            <person name="Amend J.P."/>
        </authorList>
    </citation>
    <scope>NUCLEOTIDE SEQUENCE [LARGE SCALE GENOMIC DNA]</scope>
    <source>
        <strain evidence="2">SURF_17</strain>
    </source>
</reference>
<dbReference type="AlphaFoldDB" id="A0A419F569"/>
<dbReference type="Proteomes" id="UP000285961">
    <property type="component" value="Unassembled WGS sequence"/>
</dbReference>
<evidence type="ECO:0000256" key="1">
    <source>
        <dbReference type="SAM" id="Coils"/>
    </source>
</evidence>
<protein>
    <submittedName>
        <fullName evidence="2">Uncharacterized protein</fullName>
    </submittedName>
</protein>
<proteinExistence type="predicted"/>
<sequence length="116" mass="13051">MTAKRPAVGDGFIQELVPLIKNGFVILRSILDILIEKLEEAEKGRQVDIRKDTYASIVNALEAEVKNVRQKEAGTPIGETKIQVLEAVISVLLEQMEELETKTRKKGKRPQKVKIE</sequence>
<name>A0A419F569_9BACT</name>
<organism evidence="2 3">
    <name type="scientific">Candidatus Abyssobacteria bacterium SURF_17</name>
    <dbReference type="NCBI Taxonomy" id="2093361"/>
    <lineage>
        <taxon>Bacteria</taxon>
        <taxon>Pseudomonadati</taxon>
        <taxon>Candidatus Hydrogenedentota</taxon>
        <taxon>Candidatus Abyssobacteria</taxon>
    </lineage>
</organism>
<evidence type="ECO:0000313" key="2">
    <source>
        <dbReference type="EMBL" id="RJP73537.1"/>
    </source>
</evidence>
<accession>A0A419F569</accession>
<gene>
    <name evidence="2" type="ORF">C4532_04295</name>
</gene>
<feature type="coiled-coil region" evidence="1">
    <location>
        <begin position="51"/>
        <end position="102"/>
    </location>
</feature>
<comment type="caution">
    <text evidence="2">The sequence shown here is derived from an EMBL/GenBank/DDBJ whole genome shotgun (WGS) entry which is preliminary data.</text>
</comment>
<dbReference type="EMBL" id="QZKI01000026">
    <property type="protein sequence ID" value="RJP73537.1"/>
    <property type="molecule type" value="Genomic_DNA"/>
</dbReference>
<evidence type="ECO:0000313" key="3">
    <source>
        <dbReference type="Proteomes" id="UP000285961"/>
    </source>
</evidence>
<keyword evidence="1" id="KW-0175">Coiled coil</keyword>